<protein>
    <recommendedName>
        <fullName evidence="4">Single-stranded DNA-binding protein</fullName>
    </recommendedName>
</protein>
<organism evidence="2 3">
    <name type="scientific">Aedoeadaptatus acetigenes</name>
    <dbReference type="NCBI Taxonomy" id="2981723"/>
    <lineage>
        <taxon>Bacteria</taxon>
        <taxon>Bacillati</taxon>
        <taxon>Bacillota</taxon>
        <taxon>Tissierellia</taxon>
        <taxon>Tissierellales</taxon>
        <taxon>Peptoniphilaceae</taxon>
        <taxon>Aedoeadaptatus</taxon>
    </lineage>
</organism>
<evidence type="ECO:0000256" key="1">
    <source>
        <dbReference type="PROSITE-ProRule" id="PRU00252"/>
    </source>
</evidence>
<dbReference type="Proteomes" id="UP001481872">
    <property type="component" value="Unassembled WGS sequence"/>
</dbReference>
<comment type="caution">
    <text evidence="2">The sequence shown here is derived from an EMBL/GenBank/DDBJ whole genome shotgun (WGS) entry which is preliminary data.</text>
</comment>
<name>A0ABV1J5C5_9FIRM</name>
<dbReference type="RefSeq" id="WP_349053730.1">
    <property type="nucleotide sequence ID" value="NZ_JBBNPS010000006.1"/>
</dbReference>
<evidence type="ECO:0000313" key="2">
    <source>
        <dbReference type="EMBL" id="MEQ3353386.1"/>
    </source>
</evidence>
<gene>
    <name evidence="2" type="ORF">AAA081_03600</name>
</gene>
<reference evidence="2 3" key="1">
    <citation type="submission" date="2024-04" db="EMBL/GenBank/DDBJ databases">
        <title>Human intestinal bacterial collection.</title>
        <authorList>
            <person name="Pauvert C."/>
            <person name="Hitch T.C.A."/>
            <person name="Clavel T."/>
        </authorList>
    </citation>
    <scope>NUCLEOTIDE SEQUENCE [LARGE SCALE GENOMIC DNA]</scope>
    <source>
        <strain evidence="2 3">CLA-SR-H026</strain>
    </source>
</reference>
<evidence type="ECO:0000313" key="3">
    <source>
        <dbReference type="Proteomes" id="UP001481872"/>
    </source>
</evidence>
<sequence>MNHCIFSGKVVTKEGTEQFTGKDGRTFDSINFQLEVDNQKEKMLVPCRYISSADTDNSLMATLENLEEGQDVILFGKLNIRSIKFGLTTITEPSIYVRSIEILKSKYNIVDEDDNYMIIDKMETPF</sequence>
<dbReference type="EMBL" id="JBBNPS010000006">
    <property type="protein sequence ID" value="MEQ3353386.1"/>
    <property type="molecule type" value="Genomic_DNA"/>
</dbReference>
<dbReference type="PROSITE" id="PS50935">
    <property type="entry name" value="SSB"/>
    <property type="match status" value="1"/>
</dbReference>
<keyword evidence="3" id="KW-1185">Reference proteome</keyword>
<evidence type="ECO:0008006" key="4">
    <source>
        <dbReference type="Google" id="ProtNLM"/>
    </source>
</evidence>
<accession>A0ABV1J5C5</accession>
<keyword evidence="1" id="KW-0238">DNA-binding</keyword>
<dbReference type="InterPro" id="IPR000424">
    <property type="entry name" value="Primosome_PriB/ssb"/>
</dbReference>
<proteinExistence type="predicted"/>